<dbReference type="PANTHER" id="PTHR38693">
    <property type="entry name" value="UBIQUINONE BIOSYNTHESIS PROTEIN UBIJ"/>
    <property type="match status" value="1"/>
</dbReference>
<dbReference type="GO" id="GO:0005737">
    <property type="term" value="C:cytoplasm"/>
    <property type="evidence" value="ECO:0007669"/>
    <property type="project" value="UniProtKB-SubCell"/>
</dbReference>
<dbReference type="InterPro" id="IPR038989">
    <property type="entry name" value="UbiJ"/>
</dbReference>
<comment type="similarity">
    <text evidence="1">Belongs to the UbiJ family.</text>
</comment>
<evidence type="ECO:0000256" key="1">
    <source>
        <dbReference type="HAMAP-Rule" id="MF_02215"/>
    </source>
</evidence>
<comment type="function">
    <text evidence="1">Required for ubiquinone (coenzyme Q) biosynthesis. Binds hydrophobic ubiquinone biosynthetic intermediates via its SCP2 domain and is essential for the stability of the Ubi complex. May constitute a docking platform where Ubi enzymes assemble and access their SCP2-bound polyprenyl substrates.</text>
</comment>
<accession>A0A562M0Y3</accession>
<reference evidence="3 4" key="1">
    <citation type="journal article" date="2015" name="Stand. Genomic Sci.">
        <title>Genomic Encyclopedia of Bacterial and Archaeal Type Strains, Phase III: the genomes of soil and plant-associated and newly described type strains.</title>
        <authorList>
            <person name="Whitman W.B."/>
            <person name="Woyke T."/>
            <person name="Klenk H.P."/>
            <person name="Zhou Y."/>
            <person name="Lilburn T.G."/>
            <person name="Beck B.J."/>
            <person name="De Vos P."/>
            <person name="Vandamme P."/>
            <person name="Eisen J.A."/>
            <person name="Garrity G."/>
            <person name="Hugenholtz P."/>
            <person name="Kyrpides N.C."/>
        </authorList>
    </citation>
    <scope>NUCLEOTIDE SEQUENCE [LARGE SCALE GENOMIC DNA]</scope>
    <source>
        <strain evidence="3 4">CGMCC 1.10136</strain>
    </source>
</reference>
<dbReference type="EMBL" id="VLKP01000002">
    <property type="protein sequence ID" value="TWI13607.1"/>
    <property type="molecule type" value="Genomic_DNA"/>
</dbReference>
<keyword evidence="4" id="KW-1185">Reference proteome</keyword>
<keyword evidence="1" id="KW-0963">Cytoplasm</keyword>
<comment type="pathway">
    <text evidence="1">Cofactor biosynthesis; ubiquinone biosynthesis.</text>
</comment>
<evidence type="ECO:0000313" key="4">
    <source>
        <dbReference type="Proteomes" id="UP000316471"/>
    </source>
</evidence>
<evidence type="ECO:0000313" key="3">
    <source>
        <dbReference type="EMBL" id="TWI13607.1"/>
    </source>
</evidence>
<dbReference type="UniPathway" id="UPA00232"/>
<name>A0A562M0Y3_9GAMM</name>
<dbReference type="AlphaFoldDB" id="A0A562M0Y3"/>
<dbReference type="HAMAP" id="MF_02215">
    <property type="entry name" value="UbiJ"/>
    <property type="match status" value="1"/>
</dbReference>
<dbReference type="Proteomes" id="UP000316471">
    <property type="component" value="Unassembled WGS sequence"/>
</dbReference>
<evidence type="ECO:0000259" key="2">
    <source>
        <dbReference type="Pfam" id="PF02036"/>
    </source>
</evidence>
<organism evidence="3 4">
    <name type="scientific">Aerolutibacter ruishenii</name>
    <dbReference type="NCBI Taxonomy" id="686800"/>
    <lineage>
        <taxon>Bacteria</taxon>
        <taxon>Pseudomonadati</taxon>
        <taxon>Pseudomonadota</taxon>
        <taxon>Gammaproteobacteria</taxon>
        <taxon>Lysobacterales</taxon>
        <taxon>Lysobacteraceae</taxon>
        <taxon>Aerolutibacter</taxon>
    </lineage>
</organism>
<comment type="subcellular location">
    <subcellularLocation>
        <location evidence="1">Cytoplasm</location>
    </subcellularLocation>
</comment>
<feature type="domain" description="SCP2" evidence="2">
    <location>
        <begin position="26"/>
        <end position="124"/>
    </location>
</feature>
<dbReference type="GO" id="GO:0006744">
    <property type="term" value="P:ubiquinone biosynthetic process"/>
    <property type="evidence" value="ECO:0007669"/>
    <property type="project" value="UniProtKB-UniRule"/>
</dbReference>
<keyword evidence="1" id="KW-0831">Ubiquinone biosynthesis</keyword>
<dbReference type="Pfam" id="PF02036">
    <property type="entry name" value="SCP2"/>
    <property type="match status" value="1"/>
</dbReference>
<sequence length="233" mass="24670">MPAMTDRSSPLDSLKPLAGRTLEVALNRALALDPETREGLRALDGRSVALHVAAPPLALQVRVNGDRLDVGPVLDPATPDLSVRSTLGGLLAQLPFLRNDNAPPVGKLRIEGDADLARRLQRLAARFDPDWQQPFTRVFGDILGVQIANAIAGALRHAKDAAGAFATNAAEFVTEESRDVVPRAELNAFHDDVDALRDDVERIAVRVGRLANRVAATAPAAVGTAAPARGDAP</sequence>
<protein>
    <recommendedName>
        <fullName evidence="1">Ubiquinone biosynthesis accessory factor UbiJ</fullName>
    </recommendedName>
</protein>
<keyword evidence="3" id="KW-0830">Ubiquinone</keyword>
<proteinExistence type="inferred from homology"/>
<gene>
    <name evidence="1" type="primary">ubiJ</name>
    <name evidence="3" type="ORF">IP93_00770</name>
</gene>
<comment type="caution">
    <text evidence="3">The sequence shown here is derived from an EMBL/GenBank/DDBJ whole genome shotgun (WGS) entry which is preliminary data.</text>
</comment>
<dbReference type="InterPro" id="IPR003033">
    <property type="entry name" value="SCP2_sterol-bd_dom"/>
</dbReference>
<dbReference type="PANTHER" id="PTHR38693:SF1">
    <property type="entry name" value="UBIQUINONE BIOSYNTHESIS ACCESSORY FACTOR UBIJ"/>
    <property type="match status" value="1"/>
</dbReference>